<feature type="region of interest" description="Disordered" evidence="1">
    <location>
        <begin position="361"/>
        <end position="392"/>
    </location>
</feature>
<dbReference type="Gene3D" id="1.25.40.10">
    <property type="entry name" value="Tetratricopeptide repeat domain"/>
    <property type="match status" value="1"/>
</dbReference>
<dbReference type="RefSeq" id="WP_141199862.1">
    <property type="nucleotide sequence ID" value="NZ_CP041186.1"/>
</dbReference>
<dbReference type="OrthoDB" id="9979135at2"/>
<sequence>MQINIQLIMQQGWTRSVLAVLFVGLIAAASTGCEPSPKEKLSAAQVAVMNEKPDEAEKYLKEVLEAEPENFTAKRKMGEVEQLRGNYVKAEEQYKSLWDAQGFGKEGAELSTKQESQKALLQENMLKLYEDWAESIDPSESPDKYIEVVKKGLEINPKKTRLNTMLVTAYENQAKKLVEQGKKLEAAAVYEKIPQLYTSSKKRSNAEERATNLRFEANKEQMLGYFNEKAKPELQKEDRYDAENKTIKVSVEKSLDSDMEALAEKAIEKSQGKKVDLKRRSAQHAAIICDIAMRQEVLVPSVEKAIVEATGIPAESDFSKMRVPASVNKGVKIEAGRRDCKLTAALPLDAVLKMGFEVKQQTEKAKAEGEGKEADKAESGAKAEADEAGDKK</sequence>
<name>A0A4Y6PYK9_PERCE</name>
<evidence type="ECO:0000256" key="1">
    <source>
        <dbReference type="SAM" id="MobiDB-lite"/>
    </source>
</evidence>
<gene>
    <name evidence="2" type="ORF">FIV42_22465</name>
</gene>
<dbReference type="AlphaFoldDB" id="A0A4Y6PYK9"/>
<organism evidence="2 3">
    <name type="scientific">Persicimonas caeni</name>
    <dbReference type="NCBI Taxonomy" id="2292766"/>
    <lineage>
        <taxon>Bacteria</taxon>
        <taxon>Deltaproteobacteria</taxon>
        <taxon>Bradymonadales</taxon>
        <taxon>Bradymonadaceae</taxon>
        <taxon>Persicimonas</taxon>
    </lineage>
</organism>
<proteinExistence type="predicted"/>
<accession>A0A4Y6PYK9</accession>
<dbReference type="SUPFAM" id="SSF48452">
    <property type="entry name" value="TPR-like"/>
    <property type="match status" value="1"/>
</dbReference>
<dbReference type="InterPro" id="IPR011990">
    <property type="entry name" value="TPR-like_helical_dom_sf"/>
</dbReference>
<evidence type="ECO:0000313" key="2">
    <source>
        <dbReference type="EMBL" id="QDG53406.1"/>
    </source>
</evidence>
<dbReference type="Proteomes" id="UP000315995">
    <property type="component" value="Chromosome"/>
</dbReference>
<protein>
    <submittedName>
        <fullName evidence="2">Tetratricopeptide repeat protein</fullName>
    </submittedName>
</protein>
<reference evidence="2 3" key="1">
    <citation type="submission" date="2019-06" db="EMBL/GenBank/DDBJ databases">
        <title>Persicimonas caeni gen. nov., sp. nov., a predatory bacterium isolated from solar saltern.</title>
        <authorList>
            <person name="Wang S."/>
        </authorList>
    </citation>
    <scope>NUCLEOTIDE SEQUENCE [LARGE SCALE GENOMIC DNA]</scope>
    <source>
        <strain evidence="2 3">YN101</strain>
    </source>
</reference>
<keyword evidence="3" id="KW-1185">Reference proteome</keyword>
<dbReference type="EMBL" id="CP041186">
    <property type="protein sequence ID" value="QDG53406.1"/>
    <property type="molecule type" value="Genomic_DNA"/>
</dbReference>
<accession>A0A5B8YCL3</accession>
<evidence type="ECO:0000313" key="3">
    <source>
        <dbReference type="Proteomes" id="UP000315995"/>
    </source>
</evidence>